<reference evidence="4" key="1">
    <citation type="submission" date="2020-10" db="EMBL/GenBank/DDBJ databases">
        <authorList>
            <person name="Gilroy R."/>
        </authorList>
    </citation>
    <scope>NUCLEOTIDE SEQUENCE</scope>
    <source>
        <strain evidence="4">ChiSjej6B24-2974</strain>
    </source>
</reference>
<dbReference type="SUPFAM" id="SSF51735">
    <property type="entry name" value="NAD(P)-binding Rossmann-fold domains"/>
    <property type="match status" value="1"/>
</dbReference>
<dbReference type="SUPFAM" id="SSF55347">
    <property type="entry name" value="Glyceraldehyde-3-phosphate dehydrogenase-like, C-terminal domain"/>
    <property type="match status" value="1"/>
</dbReference>
<dbReference type="Pfam" id="PF01408">
    <property type="entry name" value="GFO_IDH_MocA"/>
    <property type="match status" value="1"/>
</dbReference>
<dbReference type="GO" id="GO:0000166">
    <property type="term" value="F:nucleotide binding"/>
    <property type="evidence" value="ECO:0007669"/>
    <property type="project" value="InterPro"/>
</dbReference>
<dbReference type="Gene3D" id="3.40.50.720">
    <property type="entry name" value="NAD(P)-binding Rossmann-like Domain"/>
    <property type="match status" value="1"/>
</dbReference>
<dbReference type="Gene3D" id="3.30.360.10">
    <property type="entry name" value="Dihydrodipicolinate Reductase, domain 2"/>
    <property type="match status" value="1"/>
</dbReference>
<evidence type="ECO:0000313" key="5">
    <source>
        <dbReference type="Proteomes" id="UP000824260"/>
    </source>
</evidence>
<comment type="caution">
    <text evidence="4">The sequence shown here is derived from an EMBL/GenBank/DDBJ whole genome shotgun (WGS) entry which is preliminary data.</text>
</comment>
<dbReference type="InterPro" id="IPR036291">
    <property type="entry name" value="NAD(P)-bd_dom_sf"/>
</dbReference>
<accession>A0A9D0ZK75</accession>
<dbReference type="InterPro" id="IPR050463">
    <property type="entry name" value="Gfo/Idh/MocA_oxidrdct_glycsds"/>
</dbReference>
<keyword evidence="1" id="KW-0560">Oxidoreductase</keyword>
<sequence length="372" mass="41049">MRTYGVGIIGWGFMGQTHALAVRTLPLFYADADFRAEIRCVCTRREAVARRAAADMGADWTCDYRELLEREDIDVVSVCTPNAQHEQMALDALAAKKHLYIDKPLAVTAESARRIAEAARGAGVFTKVAFNLRHFPATMRLKELADAGALGEITQFSARYLHSGSIDPDRPMGWKQGMEGGVLLDLGSHALDLVTWIAGYPQDVLCAFRTLYPSRPTREGGVETAISEDHALMTMRMPGGALGTVEASKIATGALDELTLEIRGTRGAAIFETMRPNYLRFFDQSRPEKPLGGERGFVDIECAARYPAPGGKFLPGKNAIGWDRAHIDCYFDFLNCIHHGRRPENTVEEAARLQCLMDRLAASARENAWVRA</sequence>
<dbReference type="PANTHER" id="PTHR43818:SF11">
    <property type="entry name" value="BCDNA.GH03377"/>
    <property type="match status" value="1"/>
</dbReference>
<evidence type="ECO:0000256" key="1">
    <source>
        <dbReference type="ARBA" id="ARBA00023002"/>
    </source>
</evidence>
<evidence type="ECO:0000259" key="2">
    <source>
        <dbReference type="Pfam" id="PF01408"/>
    </source>
</evidence>
<feature type="domain" description="GFO/IDH/MocA-like oxidoreductase" evidence="3">
    <location>
        <begin position="140"/>
        <end position="269"/>
    </location>
</feature>
<reference evidence="4" key="2">
    <citation type="journal article" date="2021" name="PeerJ">
        <title>Extensive microbial diversity within the chicken gut microbiome revealed by metagenomics and culture.</title>
        <authorList>
            <person name="Gilroy R."/>
            <person name="Ravi A."/>
            <person name="Getino M."/>
            <person name="Pursley I."/>
            <person name="Horton D.L."/>
            <person name="Alikhan N.F."/>
            <person name="Baker D."/>
            <person name="Gharbi K."/>
            <person name="Hall N."/>
            <person name="Watson M."/>
            <person name="Adriaenssens E.M."/>
            <person name="Foster-Nyarko E."/>
            <person name="Jarju S."/>
            <person name="Secka A."/>
            <person name="Antonio M."/>
            <person name="Oren A."/>
            <person name="Chaudhuri R.R."/>
            <person name="La Ragione R."/>
            <person name="Hildebrand F."/>
            <person name="Pallen M.J."/>
        </authorList>
    </citation>
    <scope>NUCLEOTIDE SEQUENCE</scope>
    <source>
        <strain evidence="4">ChiSjej6B24-2974</strain>
    </source>
</reference>
<feature type="domain" description="Gfo/Idh/MocA-like oxidoreductase N-terminal" evidence="2">
    <location>
        <begin position="6"/>
        <end position="129"/>
    </location>
</feature>
<dbReference type="InterPro" id="IPR055170">
    <property type="entry name" value="GFO_IDH_MocA-like_dom"/>
</dbReference>
<gene>
    <name evidence="4" type="ORF">IAA52_02280</name>
</gene>
<dbReference type="GO" id="GO:0016491">
    <property type="term" value="F:oxidoreductase activity"/>
    <property type="evidence" value="ECO:0007669"/>
    <property type="project" value="UniProtKB-KW"/>
</dbReference>
<protein>
    <submittedName>
        <fullName evidence="4">Gfo/Idh/MocA family oxidoreductase</fullName>
    </submittedName>
</protein>
<dbReference type="EMBL" id="DVFZ01000024">
    <property type="protein sequence ID" value="HIQ81910.1"/>
    <property type="molecule type" value="Genomic_DNA"/>
</dbReference>
<dbReference type="InterPro" id="IPR000683">
    <property type="entry name" value="Gfo/Idh/MocA-like_OxRdtase_N"/>
</dbReference>
<dbReference type="Pfam" id="PF22725">
    <property type="entry name" value="GFO_IDH_MocA_C3"/>
    <property type="match status" value="1"/>
</dbReference>
<proteinExistence type="predicted"/>
<evidence type="ECO:0000313" key="4">
    <source>
        <dbReference type="EMBL" id="HIQ81910.1"/>
    </source>
</evidence>
<name>A0A9D0ZK75_9FIRM</name>
<evidence type="ECO:0000259" key="3">
    <source>
        <dbReference type="Pfam" id="PF22725"/>
    </source>
</evidence>
<dbReference type="PANTHER" id="PTHR43818">
    <property type="entry name" value="BCDNA.GH03377"/>
    <property type="match status" value="1"/>
</dbReference>
<organism evidence="4 5">
    <name type="scientific">Candidatus Pullichristensenella stercorigallinarum</name>
    <dbReference type="NCBI Taxonomy" id="2840909"/>
    <lineage>
        <taxon>Bacteria</taxon>
        <taxon>Bacillati</taxon>
        <taxon>Bacillota</taxon>
        <taxon>Clostridia</taxon>
        <taxon>Candidatus Pullichristensenella</taxon>
    </lineage>
</organism>
<dbReference type="AlphaFoldDB" id="A0A9D0ZK75"/>
<dbReference type="Proteomes" id="UP000824260">
    <property type="component" value="Unassembled WGS sequence"/>
</dbReference>